<dbReference type="Proteomes" id="UP000609064">
    <property type="component" value="Unassembled WGS sequence"/>
</dbReference>
<evidence type="ECO:0000256" key="6">
    <source>
        <dbReference type="SAM" id="Phobius"/>
    </source>
</evidence>
<proteinExistence type="predicted"/>
<feature type="domain" description="RDD" evidence="7">
    <location>
        <begin position="76"/>
        <end position="194"/>
    </location>
</feature>
<evidence type="ECO:0000259" key="7">
    <source>
        <dbReference type="Pfam" id="PF06271"/>
    </source>
</evidence>
<name>A0A916Z3D4_9BACT</name>
<dbReference type="PANTHER" id="PTHR36115">
    <property type="entry name" value="PROLINE-RICH ANTIGEN HOMOLOG-RELATED"/>
    <property type="match status" value="1"/>
</dbReference>
<keyword evidence="4 6" id="KW-1133">Transmembrane helix</keyword>
<comment type="caution">
    <text evidence="8">The sequence shown here is derived from an EMBL/GenBank/DDBJ whole genome shotgun (WGS) entry which is preliminary data.</text>
</comment>
<keyword evidence="5 6" id="KW-0472">Membrane</keyword>
<dbReference type="InterPro" id="IPR010432">
    <property type="entry name" value="RDD"/>
</dbReference>
<feature type="transmembrane region" description="Helical" evidence="6">
    <location>
        <begin position="115"/>
        <end position="135"/>
    </location>
</feature>
<dbReference type="GO" id="GO:0005886">
    <property type="term" value="C:plasma membrane"/>
    <property type="evidence" value="ECO:0007669"/>
    <property type="project" value="UniProtKB-SubCell"/>
</dbReference>
<accession>A0A916Z3D4</accession>
<evidence type="ECO:0000313" key="8">
    <source>
        <dbReference type="EMBL" id="GGD72603.1"/>
    </source>
</evidence>
<dbReference type="EMBL" id="BMKK01000010">
    <property type="protein sequence ID" value="GGD72603.1"/>
    <property type="molecule type" value="Genomic_DNA"/>
</dbReference>
<evidence type="ECO:0000256" key="4">
    <source>
        <dbReference type="ARBA" id="ARBA00022989"/>
    </source>
</evidence>
<evidence type="ECO:0000256" key="2">
    <source>
        <dbReference type="ARBA" id="ARBA00022475"/>
    </source>
</evidence>
<gene>
    <name evidence="8" type="ORF">GCM10011514_40890</name>
</gene>
<dbReference type="Pfam" id="PF06271">
    <property type="entry name" value="RDD"/>
    <property type="match status" value="1"/>
</dbReference>
<sequence length="205" mass="23374">MELNKRNMPSIDDLKIAYSKLSNSRLSSLLSEIDSISPEAQQVLKDEVEKRNLSNTNSTPITASELPKFIAESLQTASLGKRFLNFLIDYLAFTIFLIIFFVLGGDIVGLVDNSIFTFLYFVLIFGFPFVNYIYLEGKYGKSIGKFVTKTSVVKFDGTKISFKDSFIRTLCRFIPIDFIFAFMDDTLTLHDKISKTYVKNDIENQ</sequence>
<reference evidence="8" key="2">
    <citation type="submission" date="2020-09" db="EMBL/GenBank/DDBJ databases">
        <authorList>
            <person name="Sun Q."/>
            <person name="Zhou Y."/>
        </authorList>
    </citation>
    <scope>NUCLEOTIDE SEQUENCE</scope>
    <source>
        <strain evidence="8">CGMCC 1.15958</strain>
    </source>
</reference>
<dbReference type="PANTHER" id="PTHR36115:SF4">
    <property type="entry name" value="MEMBRANE PROTEIN"/>
    <property type="match status" value="1"/>
</dbReference>
<keyword evidence="2" id="KW-1003">Cell membrane</keyword>
<evidence type="ECO:0000256" key="3">
    <source>
        <dbReference type="ARBA" id="ARBA00022692"/>
    </source>
</evidence>
<evidence type="ECO:0000256" key="5">
    <source>
        <dbReference type="ARBA" id="ARBA00023136"/>
    </source>
</evidence>
<dbReference type="InterPro" id="IPR051791">
    <property type="entry name" value="Pra-immunoreactive"/>
</dbReference>
<feature type="transmembrane region" description="Helical" evidence="6">
    <location>
        <begin position="83"/>
        <end position="103"/>
    </location>
</feature>
<dbReference type="AlphaFoldDB" id="A0A916Z3D4"/>
<evidence type="ECO:0000256" key="1">
    <source>
        <dbReference type="ARBA" id="ARBA00004651"/>
    </source>
</evidence>
<comment type="subcellular location">
    <subcellularLocation>
        <location evidence="1">Cell membrane</location>
        <topology evidence="1">Multi-pass membrane protein</topology>
    </subcellularLocation>
</comment>
<protein>
    <recommendedName>
        <fullName evidence="7">RDD domain-containing protein</fullName>
    </recommendedName>
</protein>
<keyword evidence="9" id="KW-1185">Reference proteome</keyword>
<evidence type="ECO:0000313" key="9">
    <source>
        <dbReference type="Proteomes" id="UP000609064"/>
    </source>
</evidence>
<reference evidence="8" key="1">
    <citation type="journal article" date="2014" name="Int. J. Syst. Evol. Microbiol.">
        <title>Complete genome sequence of Corynebacterium casei LMG S-19264T (=DSM 44701T), isolated from a smear-ripened cheese.</title>
        <authorList>
            <consortium name="US DOE Joint Genome Institute (JGI-PGF)"/>
            <person name="Walter F."/>
            <person name="Albersmeier A."/>
            <person name="Kalinowski J."/>
            <person name="Ruckert C."/>
        </authorList>
    </citation>
    <scope>NUCLEOTIDE SEQUENCE</scope>
    <source>
        <strain evidence="8">CGMCC 1.15958</strain>
    </source>
</reference>
<organism evidence="8 9">
    <name type="scientific">Emticicia aquatilis</name>
    <dbReference type="NCBI Taxonomy" id="1537369"/>
    <lineage>
        <taxon>Bacteria</taxon>
        <taxon>Pseudomonadati</taxon>
        <taxon>Bacteroidota</taxon>
        <taxon>Cytophagia</taxon>
        <taxon>Cytophagales</taxon>
        <taxon>Leadbetterellaceae</taxon>
        <taxon>Emticicia</taxon>
    </lineage>
</organism>
<keyword evidence="3 6" id="KW-0812">Transmembrane</keyword>